<comment type="caution">
    <text evidence="1">The sequence shown here is derived from an EMBL/GenBank/DDBJ whole genome shotgun (WGS) entry which is preliminary data.</text>
</comment>
<organism evidence="1 2">
    <name type="scientific">Faecalibacterium prausnitzii</name>
    <dbReference type="NCBI Taxonomy" id="853"/>
    <lineage>
        <taxon>Bacteria</taxon>
        <taxon>Bacillati</taxon>
        <taxon>Bacillota</taxon>
        <taxon>Clostridia</taxon>
        <taxon>Eubacteriales</taxon>
        <taxon>Oscillospiraceae</taxon>
        <taxon>Faecalibacterium</taxon>
    </lineage>
</organism>
<accession>A0A943G1X5</accession>
<evidence type="ECO:0000313" key="1">
    <source>
        <dbReference type="EMBL" id="MBS5687791.1"/>
    </source>
</evidence>
<sequence>MKSSSTRSGPLCSGLWDTVRNNLTIREMTALMGGDGTMEQQTEKDFRFENDPQAEVFLLSEKTKEKSTKHFCPVLFVVHLQGLEPWAH</sequence>
<dbReference type="Proteomes" id="UP000733372">
    <property type="component" value="Unassembled WGS sequence"/>
</dbReference>
<gene>
    <name evidence="1" type="ORF">KHW66_07110</name>
</gene>
<protein>
    <submittedName>
        <fullName evidence="1">Uncharacterized protein</fullName>
    </submittedName>
</protein>
<evidence type="ECO:0000313" key="2">
    <source>
        <dbReference type="Proteomes" id="UP000733372"/>
    </source>
</evidence>
<name>A0A943G1X5_9FIRM</name>
<reference evidence="1" key="1">
    <citation type="submission" date="2021-02" db="EMBL/GenBank/DDBJ databases">
        <title>Infant gut strain persistence is associated with maternal origin, phylogeny, and functional potential including surface adhesion and iron acquisition.</title>
        <authorList>
            <person name="Lou Y.C."/>
        </authorList>
    </citation>
    <scope>NUCLEOTIDE SEQUENCE</scope>
    <source>
        <strain evidence="1">L3_101_367G1_dasL3_101_367G1_metabat.metabat.26</strain>
    </source>
</reference>
<dbReference type="RefSeq" id="WP_435143843.1">
    <property type="nucleotide sequence ID" value="NZ_CP170812.1"/>
</dbReference>
<proteinExistence type="predicted"/>
<dbReference type="EMBL" id="JAGZAM010000011">
    <property type="protein sequence ID" value="MBS5687791.1"/>
    <property type="molecule type" value="Genomic_DNA"/>
</dbReference>
<dbReference type="AlphaFoldDB" id="A0A943G1X5"/>